<dbReference type="Proteomes" id="UP000534306">
    <property type="component" value="Unassembled WGS sequence"/>
</dbReference>
<dbReference type="EMBL" id="JABJRC010000011">
    <property type="protein sequence ID" value="NOL45244.1"/>
    <property type="molecule type" value="Genomic_DNA"/>
</dbReference>
<evidence type="ECO:0000313" key="5">
    <source>
        <dbReference type="Proteomes" id="UP000553957"/>
    </source>
</evidence>
<proteinExistence type="predicted"/>
<evidence type="ECO:0000313" key="4">
    <source>
        <dbReference type="Proteomes" id="UP000534306"/>
    </source>
</evidence>
<evidence type="ECO:0000313" key="2">
    <source>
        <dbReference type="EMBL" id="MBB6570382.1"/>
    </source>
</evidence>
<name>A0A7Y4P4I6_9ACTN</name>
<gene>
    <name evidence="2" type="ORF">HNR71_006019</name>
    <name evidence="3" type="ORF">HPO96_33850</name>
</gene>
<dbReference type="EMBL" id="JACHKF010000001">
    <property type="protein sequence ID" value="MBB6570382.1"/>
    <property type="molecule type" value="Genomic_DNA"/>
</dbReference>
<protein>
    <recommendedName>
        <fullName evidence="6">Lipoprotein</fullName>
    </recommendedName>
</protein>
<dbReference type="AlphaFoldDB" id="A0A7Y4P4I6"/>
<dbReference type="Proteomes" id="UP000553957">
    <property type="component" value="Unassembled WGS sequence"/>
</dbReference>
<sequence length="239" mass="25049">MRFIAGLLAAALILTGCSTADAKDIRTSGIRADFVVTVKDRSRGADVRGTLRAGTLTYVKLGDGESLHVTGGTASTDLRHSKSLGVTSYLGRLDGEQRAGTEITFDLRRDSENQSAPRSTVVLPERLQLTAPAIGTTASRKSPLAVRFDSAPTDLPTTVHWSGPCIQDGELRLPSGAVGGQIPANAIRLAATPSPGQPGVACTIKVKVFRQAIGVRDPAFKDGTVIAEAQSTRELTSIS</sequence>
<accession>A0A7Y4P4I6</accession>
<evidence type="ECO:0000313" key="3">
    <source>
        <dbReference type="EMBL" id="NOL45244.1"/>
    </source>
</evidence>
<keyword evidence="4" id="KW-1185">Reference proteome</keyword>
<evidence type="ECO:0000256" key="1">
    <source>
        <dbReference type="SAM" id="SignalP"/>
    </source>
</evidence>
<dbReference type="RefSeq" id="WP_171678497.1">
    <property type="nucleotide sequence ID" value="NZ_BAAAGT010000017.1"/>
</dbReference>
<feature type="signal peptide" evidence="1">
    <location>
        <begin position="1"/>
        <end position="22"/>
    </location>
</feature>
<dbReference type="PROSITE" id="PS51257">
    <property type="entry name" value="PROKAR_LIPOPROTEIN"/>
    <property type="match status" value="1"/>
</dbReference>
<comment type="caution">
    <text evidence="3">The sequence shown here is derived from an EMBL/GenBank/DDBJ whole genome shotgun (WGS) entry which is preliminary data.</text>
</comment>
<evidence type="ECO:0008006" key="6">
    <source>
        <dbReference type="Google" id="ProtNLM"/>
    </source>
</evidence>
<feature type="chain" id="PRO_5036406889" description="Lipoprotein" evidence="1">
    <location>
        <begin position="23"/>
        <end position="239"/>
    </location>
</feature>
<reference evidence="3 4" key="1">
    <citation type="submission" date="2020-05" db="EMBL/GenBank/DDBJ databases">
        <title>Genome sequence of Kribbella sandramycini ATCC 39419.</title>
        <authorList>
            <person name="Maclea K.S."/>
            <person name="Fair J.L."/>
        </authorList>
    </citation>
    <scope>NUCLEOTIDE SEQUENCE [LARGE SCALE GENOMIC DNA]</scope>
    <source>
        <strain evidence="3 4">ATCC 39419</strain>
    </source>
</reference>
<keyword evidence="1" id="KW-0732">Signal</keyword>
<reference evidence="2 5" key="2">
    <citation type="submission" date="2020-08" db="EMBL/GenBank/DDBJ databases">
        <title>Sequencing the genomes of 1000 actinobacteria strains.</title>
        <authorList>
            <person name="Klenk H.-P."/>
        </authorList>
    </citation>
    <scope>NUCLEOTIDE SEQUENCE [LARGE SCALE GENOMIC DNA]</scope>
    <source>
        <strain evidence="2 5">DSM 15626</strain>
    </source>
</reference>
<organism evidence="3 4">
    <name type="scientific">Kribbella sandramycini</name>
    <dbReference type="NCBI Taxonomy" id="60450"/>
    <lineage>
        <taxon>Bacteria</taxon>
        <taxon>Bacillati</taxon>
        <taxon>Actinomycetota</taxon>
        <taxon>Actinomycetes</taxon>
        <taxon>Propionibacteriales</taxon>
        <taxon>Kribbellaceae</taxon>
        <taxon>Kribbella</taxon>
    </lineage>
</organism>